<dbReference type="PANTHER" id="PTHR43394:SF1">
    <property type="entry name" value="ATP-BINDING CASSETTE SUB-FAMILY B MEMBER 10, MITOCHONDRIAL"/>
    <property type="match status" value="1"/>
</dbReference>
<evidence type="ECO:0000313" key="1">
    <source>
        <dbReference type="EMBL" id="MET3749189.1"/>
    </source>
</evidence>
<accession>A0ABV2LYB5</accession>
<dbReference type="Proteomes" id="UP001549106">
    <property type="component" value="Unassembled WGS sequence"/>
</dbReference>
<sequence>MDEATSALDNTSERFIQNEIEQLKKENNMTIISIAHRLTTLKNCDNIIVMDHGQVVQSGKYQELISQEGIFNDMYYGKLK</sequence>
<dbReference type="SUPFAM" id="SSF52540">
    <property type="entry name" value="P-loop containing nucleoside triphosphate hydrolases"/>
    <property type="match status" value="1"/>
</dbReference>
<gene>
    <name evidence="1" type="ORF">ABID24_000412</name>
</gene>
<proteinExistence type="predicted"/>
<protein>
    <submittedName>
        <fullName evidence="1">ABC-type multidrug transport system fused ATPase/permease subunit</fullName>
    </submittedName>
</protein>
<name>A0ABV2LYB5_9FIRM</name>
<comment type="caution">
    <text evidence="1">The sequence shown here is derived from an EMBL/GenBank/DDBJ whole genome shotgun (WGS) entry which is preliminary data.</text>
</comment>
<organism evidence="1 2">
    <name type="scientific">Blautia caecimuris</name>
    <dbReference type="NCBI Taxonomy" id="1796615"/>
    <lineage>
        <taxon>Bacteria</taxon>
        <taxon>Bacillati</taxon>
        <taxon>Bacillota</taxon>
        <taxon>Clostridia</taxon>
        <taxon>Lachnospirales</taxon>
        <taxon>Lachnospiraceae</taxon>
        <taxon>Blautia</taxon>
    </lineage>
</organism>
<keyword evidence="2" id="KW-1185">Reference proteome</keyword>
<dbReference type="Gene3D" id="3.40.50.300">
    <property type="entry name" value="P-loop containing nucleotide triphosphate hydrolases"/>
    <property type="match status" value="1"/>
</dbReference>
<dbReference type="InterPro" id="IPR027417">
    <property type="entry name" value="P-loop_NTPase"/>
</dbReference>
<evidence type="ECO:0000313" key="2">
    <source>
        <dbReference type="Proteomes" id="UP001549106"/>
    </source>
</evidence>
<dbReference type="InterPro" id="IPR039421">
    <property type="entry name" value="Type_1_exporter"/>
</dbReference>
<dbReference type="EMBL" id="JBEPMJ010000002">
    <property type="protein sequence ID" value="MET3749189.1"/>
    <property type="molecule type" value="Genomic_DNA"/>
</dbReference>
<reference evidence="1 2" key="1">
    <citation type="submission" date="2024-06" db="EMBL/GenBank/DDBJ databases">
        <title>Genomic Encyclopedia of Type Strains, Phase IV (KMG-IV): sequencing the most valuable type-strain genomes for metagenomic binning, comparative biology and taxonomic classification.</title>
        <authorList>
            <person name="Goeker M."/>
        </authorList>
    </citation>
    <scope>NUCLEOTIDE SEQUENCE [LARGE SCALE GENOMIC DNA]</scope>
    <source>
        <strain evidence="1 2">DSM 29492</strain>
    </source>
</reference>
<dbReference type="PANTHER" id="PTHR43394">
    <property type="entry name" value="ATP-DEPENDENT PERMEASE MDL1, MITOCHONDRIAL"/>
    <property type="match status" value="1"/>
</dbReference>